<dbReference type="RefSeq" id="WP_107831685.1">
    <property type="nucleotide sequence ID" value="NZ_CP160205.1"/>
</dbReference>
<dbReference type="InterPro" id="IPR032508">
    <property type="entry name" value="FecR_C"/>
</dbReference>
<evidence type="ECO:0000313" key="5">
    <source>
        <dbReference type="Proteomes" id="UP000244168"/>
    </source>
</evidence>
<dbReference type="InterPro" id="IPR012373">
    <property type="entry name" value="Ferrdict_sens_TM"/>
</dbReference>
<dbReference type="InterPro" id="IPR006860">
    <property type="entry name" value="FecR"/>
</dbReference>
<name>A0A2T5J4G4_9SPHI</name>
<dbReference type="PANTHER" id="PTHR30273:SF2">
    <property type="entry name" value="PROTEIN FECR"/>
    <property type="match status" value="1"/>
</dbReference>
<sequence length="344" mass="39228">MKPISPELIEKYLRGECTLEEKAIVLKWYNSFDAKMDHYETLTDLQKQELSTRMFDNIESGIHPDQEIKNNRVKYLKRVVYFIGAAAAIILVIYLPGLLKPQRSTQATASVQDEEIVITNRSQAIAKQILPDNSIVWLSPDAQIKYHKIFKKELREVTLSGESFFEVTKDKAHPFVVYSKNITTRVWGTSFRIRDFKNSSLAEVAVVTGKVSVTIAPDNQRKGLFKSNAGLKDNVMLLPRQNVIYEKAQNNLQIGKVNTASSISIWEKASLSFDNVPLKEVVSALNKQFNVEIILQDKELGNYLLQADFNDQSLPDVMEMLKKLLRLTYVTDGKKFMLQKGYSI</sequence>
<comment type="caution">
    <text evidence="4">The sequence shown here is derived from an EMBL/GenBank/DDBJ whole genome shotgun (WGS) entry which is preliminary data.</text>
</comment>
<dbReference type="Gene3D" id="3.55.50.30">
    <property type="match status" value="1"/>
</dbReference>
<proteinExistence type="predicted"/>
<dbReference type="Proteomes" id="UP000244168">
    <property type="component" value="Unassembled WGS sequence"/>
</dbReference>
<organism evidence="4 5">
    <name type="scientific">Mucilaginibacter yixingensis</name>
    <dbReference type="NCBI Taxonomy" id="1295612"/>
    <lineage>
        <taxon>Bacteria</taxon>
        <taxon>Pseudomonadati</taxon>
        <taxon>Bacteroidota</taxon>
        <taxon>Sphingobacteriia</taxon>
        <taxon>Sphingobacteriales</taxon>
        <taxon>Sphingobacteriaceae</taxon>
        <taxon>Mucilaginibacter</taxon>
    </lineage>
</organism>
<gene>
    <name evidence="4" type="ORF">C8P68_11310</name>
</gene>
<keyword evidence="1" id="KW-0472">Membrane</keyword>
<accession>A0A2T5J4G4</accession>
<keyword evidence="1" id="KW-1133">Transmembrane helix</keyword>
<evidence type="ECO:0000259" key="3">
    <source>
        <dbReference type="Pfam" id="PF16344"/>
    </source>
</evidence>
<dbReference type="AlphaFoldDB" id="A0A2T5J4G4"/>
<reference evidence="4 5" key="1">
    <citation type="submission" date="2018-04" db="EMBL/GenBank/DDBJ databases">
        <title>Genomic Encyclopedia of Archaeal and Bacterial Type Strains, Phase II (KMG-II): from individual species to whole genera.</title>
        <authorList>
            <person name="Goeker M."/>
        </authorList>
    </citation>
    <scope>NUCLEOTIDE SEQUENCE [LARGE SCALE GENOMIC DNA]</scope>
    <source>
        <strain evidence="4 5">DSM 26809</strain>
    </source>
</reference>
<dbReference type="Pfam" id="PF16344">
    <property type="entry name" value="FecR_C"/>
    <property type="match status" value="1"/>
</dbReference>
<dbReference type="PIRSF" id="PIRSF018266">
    <property type="entry name" value="FecR"/>
    <property type="match status" value="1"/>
</dbReference>
<feature type="domain" description="FecR protein" evidence="2">
    <location>
        <begin position="121"/>
        <end position="211"/>
    </location>
</feature>
<dbReference type="Pfam" id="PF04773">
    <property type="entry name" value="FecR"/>
    <property type="match status" value="1"/>
</dbReference>
<dbReference type="PANTHER" id="PTHR30273">
    <property type="entry name" value="PERIPLASMIC SIGNAL SENSOR AND SIGMA FACTOR ACTIVATOR FECR-RELATED"/>
    <property type="match status" value="1"/>
</dbReference>
<keyword evidence="5" id="KW-1185">Reference proteome</keyword>
<keyword evidence="1" id="KW-0812">Transmembrane</keyword>
<dbReference type="EMBL" id="QAOQ01000013">
    <property type="protein sequence ID" value="PTQ92275.1"/>
    <property type="molecule type" value="Genomic_DNA"/>
</dbReference>
<dbReference type="GO" id="GO:0016989">
    <property type="term" value="F:sigma factor antagonist activity"/>
    <property type="evidence" value="ECO:0007669"/>
    <property type="project" value="TreeGrafter"/>
</dbReference>
<dbReference type="Gene3D" id="2.60.120.1440">
    <property type="match status" value="1"/>
</dbReference>
<protein>
    <submittedName>
        <fullName evidence="4">FecR family protein</fullName>
    </submittedName>
</protein>
<feature type="domain" description="Protein FecR C-terminal" evidence="3">
    <location>
        <begin position="271"/>
        <end position="336"/>
    </location>
</feature>
<feature type="transmembrane region" description="Helical" evidence="1">
    <location>
        <begin position="79"/>
        <end position="99"/>
    </location>
</feature>
<evidence type="ECO:0000313" key="4">
    <source>
        <dbReference type="EMBL" id="PTQ92275.1"/>
    </source>
</evidence>
<evidence type="ECO:0000259" key="2">
    <source>
        <dbReference type="Pfam" id="PF04773"/>
    </source>
</evidence>
<evidence type="ECO:0000256" key="1">
    <source>
        <dbReference type="SAM" id="Phobius"/>
    </source>
</evidence>
<dbReference type="OrthoDB" id="645173at2"/>